<sequence>MSVSLRVLDDGAWVSVNDSRQVSVSELWRLDAPEFCSCTVPDFVVENFQSVGVDGRTITANVYGQCIQCGETGVPGWIPVGRLKNGEYVDLDRENVVLPAHDGHEN</sequence>
<dbReference type="STRING" id="1230453.C453_18245"/>
<protein>
    <recommendedName>
        <fullName evidence="1">DUF8134 domain-containing protein</fullName>
    </recommendedName>
</protein>
<dbReference type="Pfam" id="PF26455">
    <property type="entry name" value="DUF8134"/>
    <property type="match status" value="1"/>
</dbReference>
<evidence type="ECO:0000313" key="2">
    <source>
        <dbReference type="EMBL" id="ELZ80904.1"/>
    </source>
</evidence>
<keyword evidence="3" id="KW-1185">Reference proteome</keyword>
<proteinExistence type="predicted"/>
<feature type="domain" description="DUF8134" evidence="1">
    <location>
        <begin position="1"/>
        <end position="102"/>
    </location>
</feature>
<evidence type="ECO:0000259" key="1">
    <source>
        <dbReference type="Pfam" id="PF26455"/>
    </source>
</evidence>
<comment type="caution">
    <text evidence="2">The sequence shown here is derived from an EMBL/GenBank/DDBJ whole genome shotgun (WGS) entry which is preliminary data.</text>
</comment>
<dbReference type="OrthoDB" id="193938at2157"/>
<evidence type="ECO:0000313" key="3">
    <source>
        <dbReference type="Proteomes" id="UP000011612"/>
    </source>
</evidence>
<dbReference type="InterPro" id="IPR058447">
    <property type="entry name" value="DUF8134"/>
</dbReference>
<dbReference type="PATRIC" id="fig|1230453.4.peg.3631"/>
<reference evidence="2 3" key="1">
    <citation type="journal article" date="2014" name="PLoS Genet.">
        <title>Phylogenetically driven sequencing of extremely halophilic archaea reveals strategies for static and dynamic osmo-response.</title>
        <authorList>
            <person name="Becker E.A."/>
            <person name="Seitzer P.M."/>
            <person name="Tritt A."/>
            <person name="Larsen D."/>
            <person name="Krusor M."/>
            <person name="Yao A.I."/>
            <person name="Wu D."/>
            <person name="Madern D."/>
            <person name="Eisen J.A."/>
            <person name="Darling A.E."/>
            <person name="Facciotti M.T."/>
        </authorList>
    </citation>
    <scope>NUCLEOTIDE SEQUENCE [LARGE SCALE GENOMIC DNA]</scope>
    <source>
        <strain evidence="2 3">ATCC BAA-1513</strain>
    </source>
</reference>
<dbReference type="AlphaFoldDB" id="M0HCV4"/>
<dbReference type="RefSeq" id="WP_008326845.1">
    <property type="nucleotide sequence ID" value="NZ_AOLK01000024.1"/>
</dbReference>
<organism evidence="2 3">
    <name type="scientific">Haloferax elongans ATCC BAA-1513</name>
    <dbReference type="NCBI Taxonomy" id="1230453"/>
    <lineage>
        <taxon>Archaea</taxon>
        <taxon>Methanobacteriati</taxon>
        <taxon>Methanobacteriota</taxon>
        <taxon>Stenosarchaea group</taxon>
        <taxon>Halobacteria</taxon>
        <taxon>Halobacteriales</taxon>
        <taxon>Haloferacaceae</taxon>
        <taxon>Haloferax</taxon>
    </lineage>
</organism>
<dbReference type="EMBL" id="AOLK01000024">
    <property type="protein sequence ID" value="ELZ80904.1"/>
    <property type="molecule type" value="Genomic_DNA"/>
</dbReference>
<name>M0HCV4_HALEO</name>
<gene>
    <name evidence="2" type="ORF">C453_18245</name>
</gene>
<dbReference type="Proteomes" id="UP000011612">
    <property type="component" value="Unassembled WGS sequence"/>
</dbReference>
<accession>M0HCV4</accession>